<keyword evidence="5" id="KW-0325">Glycoprotein</keyword>
<keyword evidence="6" id="KW-0732">Signal</keyword>
<dbReference type="PANTHER" id="PTHR11802:SF64">
    <property type="entry name" value="CARBOXYPEPTIDASE"/>
    <property type="match status" value="1"/>
</dbReference>
<dbReference type="Gene3D" id="3.40.50.1820">
    <property type="entry name" value="alpha/beta hydrolase"/>
    <property type="match status" value="1"/>
</dbReference>
<comment type="caution">
    <text evidence="7">The sequence shown here is derived from an EMBL/GenBank/DDBJ whole genome shotgun (WGS) entry which is preliminary data.</text>
</comment>
<keyword evidence="3 6" id="KW-0645">Protease</keyword>
<name>A0A9P8MLB7_9HYPO</name>
<evidence type="ECO:0000256" key="4">
    <source>
        <dbReference type="ARBA" id="ARBA00022801"/>
    </source>
</evidence>
<evidence type="ECO:0000256" key="6">
    <source>
        <dbReference type="RuleBase" id="RU361156"/>
    </source>
</evidence>
<dbReference type="SUPFAM" id="SSF53474">
    <property type="entry name" value="alpha/beta-Hydrolases"/>
    <property type="match status" value="1"/>
</dbReference>
<dbReference type="PROSITE" id="PS00131">
    <property type="entry name" value="CARBOXYPEPT_SER_SER"/>
    <property type="match status" value="1"/>
</dbReference>
<comment type="similarity">
    <text evidence="1 6">Belongs to the peptidase S10 family.</text>
</comment>
<dbReference type="GO" id="GO:0004185">
    <property type="term" value="F:serine-type carboxypeptidase activity"/>
    <property type="evidence" value="ECO:0007669"/>
    <property type="project" value="UniProtKB-UniRule"/>
</dbReference>
<dbReference type="GeneID" id="68360912"/>
<evidence type="ECO:0000256" key="3">
    <source>
        <dbReference type="ARBA" id="ARBA00022670"/>
    </source>
</evidence>
<proteinExistence type="inferred from homology"/>
<evidence type="ECO:0000256" key="2">
    <source>
        <dbReference type="ARBA" id="ARBA00022645"/>
    </source>
</evidence>
<evidence type="ECO:0000256" key="1">
    <source>
        <dbReference type="ARBA" id="ARBA00009431"/>
    </source>
</evidence>
<dbReference type="InterPro" id="IPR029058">
    <property type="entry name" value="AB_hydrolase_fold"/>
</dbReference>
<keyword evidence="2 6" id="KW-0121">Carboxypeptidase</keyword>
<accession>A0A9P8MLB7</accession>
<sequence length="336" mass="37360">MRWTPGLVLLGLDGLAAAHRPPKPEGVRKIPSTLLKGADVSYKEVPAEICGNAKSYAGYVNFPPNTMREFRHDYPVHTFFWYFEAQTKPQDSPLVLWVNGGPGGSSMFGLFTEHGPCQVDGNLKTSPREWSWNREFNMLYVDQPLHTGFSYDFPTPGVFHPKNGSITGLGPGAGDPRADRTVFPGVFSSQDTASTANTTENAARQYWNFLQVWTHDFLAHRPTDGSISIFTESYGGRYGPSFSAYIQEQNARVRKGALRGAKTLNLTNLGIVNGCIDLLVQEQSYPEYAYDRNPFGIAGITRDEYAKALVAHSRKGGCCHRTRDRINTARSGRYYS</sequence>
<keyword evidence="4 6" id="KW-0378">Hydrolase</keyword>
<feature type="chain" id="PRO_5040535946" description="Carboxypeptidase" evidence="6">
    <location>
        <begin position="19"/>
        <end position="336"/>
    </location>
</feature>
<keyword evidence="8" id="KW-1185">Reference proteome</keyword>
<dbReference type="RefSeq" id="XP_044714749.1">
    <property type="nucleotide sequence ID" value="XM_044870254.1"/>
</dbReference>
<dbReference type="PANTHER" id="PTHR11802">
    <property type="entry name" value="SERINE PROTEASE FAMILY S10 SERINE CARBOXYPEPTIDASE"/>
    <property type="match status" value="1"/>
</dbReference>
<evidence type="ECO:0000256" key="5">
    <source>
        <dbReference type="ARBA" id="ARBA00023180"/>
    </source>
</evidence>
<organism evidence="7 8">
    <name type="scientific">Hirsutella rhossiliensis</name>
    <dbReference type="NCBI Taxonomy" id="111463"/>
    <lineage>
        <taxon>Eukaryota</taxon>
        <taxon>Fungi</taxon>
        <taxon>Dikarya</taxon>
        <taxon>Ascomycota</taxon>
        <taxon>Pezizomycotina</taxon>
        <taxon>Sordariomycetes</taxon>
        <taxon>Hypocreomycetidae</taxon>
        <taxon>Hypocreales</taxon>
        <taxon>Ophiocordycipitaceae</taxon>
        <taxon>Hirsutella</taxon>
    </lineage>
</organism>
<dbReference type="EMBL" id="JAIZPD010000022">
    <property type="protein sequence ID" value="KAH0957235.1"/>
    <property type="molecule type" value="Genomic_DNA"/>
</dbReference>
<feature type="signal peptide" evidence="6">
    <location>
        <begin position="1"/>
        <end position="18"/>
    </location>
</feature>
<dbReference type="Proteomes" id="UP000824596">
    <property type="component" value="Unassembled WGS sequence"/>
</dbReference>
<dbReference type="GO" id="GO:0000324">
    <property type="term" value="C:fungal-type vacuole"/>
    <property type="evidence" value="ECO:0007669"/>
    <property type="project" value="TreeGrafter"/>
</dbReference>
<evidence type="ECO:0000313" key="8">
    <source>
        <dbReference type="Proteomes" id="UP000824596"/>
    </source>
</evidence>
<dbReference type="Pfam" id="PF00450">
    <property type="entry name" value="Peptidase_S10"/>
    <property type="match status" value="2"/>
</dbReference>
<dbReference type="AlphaFoldDB" id="A0A9P8MLB7"/>
<evidence type="ECO:0000313" key="7">
    <source>
        <dbReference type="EMBL" id="KAH0957235.1"/>
    </source>
</evidence>
<dbReference type="OrthoDB" id="443318at2759"/>
<dbReference type="EC" id="3.4.16.-" evidence="6"/>
<gene>
    <name evidence="7" type="ORF">HRG_11784</name>
</gene>
<dbReference type="InterPro" id="IPR001563">
    <property type="entry name" value="Peptidase_S10"/>
</dbReference>
<protein>
    <recommendedName>
        <fullName evidence="6">Carboxypeptidase</fullName>
        <ecNumber evidence="6">3.4.16.-</ecNumber>
    </recommendedName>
</protein>
<reference evidence="7" key="1">
    <citation type="submission" date="2021-09" db="EMBL/GenBank/DDBJ databases">
        <title>A high-quality genome of the endoparasitic fungus Hirsutella rhossiliensis with a comparison of Hirsutella genomes reveals transposable elements contributing to genome size variation.</title>
        <authorList>
            <person name="Lin R."/>
            <person name="Jiao Y."/>
            <person name="Sun X."/>
            <person name="Ling J."/>
            <person name="Xie B."/>
            <person name="Cheng X."/>
        </authorList>
    </citation>
    <scope>NUCLEOTIDE SEQUENCE</scope>
    <source>
        <strain evidence="7">HR02</strain>
    </source>
</reference>
<dbReference type="GO" id="GO:0006508">
    <property type="term" value="P:proteolysis"/>
    <property type="evidence" value="ECO:0007669"/>
    <property type="project" value="UniProtKB-KW"/>
</dbReference>
<dbReference type="InterPro" id="IPR018202">
    <property type="entry name" value="Ser_caboxypep_ser_AS"/>
</dbReference>